<reference evidence="2 3" key="1">
    <citation type="submission" date="2019-08" db="EMBL/GenBank/DDBJ databases">
        <title>Deep-cultivation of Planctomycetes and their phenomic and genomic characterization uncovers novel biology.</title>
        <authorList>
            <person name="Wiegand S."/>
            <person name="Jogler M."/>
            <person name="Boedeker C."/>
            <person name="Pinto D."/>
            <person name="Vollmers J."/>
            <person name="Rivas-Marin E."/>
            <person name="Kohn T."/>
            <person name="Peeters S.H."/>
            <person name="Heuer A."/>
            <person name="Rast P."/>
            <person name="Oberbeckmann S."/>
            <person name="Bunk B."/>
            <person name="Jeske O."/>
            <person name="Meyerdierks A."/>
            <person name="Storesund J.E."/>
            <person name="Kallscheuer N."/>
            <person name="Luecker S."/>
            <person name="Lage O.M."/>
            <person name="Pohl T."/>
            <person name="Merkel B.J."/>
            <person name="Hornburger P."/>
            <person name="Mueller R.-W."/>
            <person name="Bruemmer F."/>
            <person name="Labrenz M."/>
            <person name="Spormann A.M."/>
            <person name="Op Den Camp H."/>
            <person name="Overmann J."/>
            <person name="Amann R."/>
            <person name="Jetten M.S.M."/>
            <person name="Mascher T."/>
            <person name="Medema M.H."/>
            <person name="Devos D.P."/>
            <person name="Kaster A.-K."/>
            <person name="Ovreas L."/>
            <person name="Rohde M."/>
            <person name="Galperin M.Y."/>
            <person name="Jogler C."/>
        </authorList>
    </citation>
    <scope>NUCLEOTIDE SEQUENCE [LARGE SCALE GENOMIC DNA]</scope>
    <source>
        <strain evidence="2 3">LF1</strain>
    </source>
</reference>
<keyword evidence="1" id="KW-1133">Transmembrane helix</keyword>
<evidence type="ECO:0000313" key="2">
    <source>
        <dbReference type="EMBL" id="KAA1257085.1"/>
    </source>
</evidence>
<sequence>MRITIACTGAAVVIFFVCLQVFRRRPVMRNVIRSEPPSLFMDTSPYASPILHPDSSMPSATRLLDTLCFVINFAFATLFFMACVISIGAADNPFAFIGGFLFVLPVACYAIAEWLCWYRRRYWLFRPLGILNLLLAAFFVFGLVTNVGEAFIAEDPIDPLFLLFFGLGFAVVAGYLAWCGWRRIHTSATSSDAIPDGG</sequence>
<feature type="transmembrane region" description="Helical" evidence="1">
    <location>
        <begin position="67"/>
        <end position="88"/>
    </location>
</feature>
<keyword evidence="1" id="KW-0472">Membrane</keyword>
<evidence type="ECO:0000256" key="1">
    <source>
        <dbReference type="SAM" id="Phobius"/>
    </source>
</evidence>
<keyword evidence="1" id="KW-0812">Transmembrane</keyword>
<feature type="transmembrane region" description="Helical" evidence="1">
    <location>
        <begin position="6"/>
        <end position="23"/>
    </location>
</feature>
<organism evidence="2 3">
    <name type="scientific">Rubripirellula obstinata</name>
    <dbReference type="NCBI Taxonomy" id="406547"/>
    <lineage>
        <taxon>Bacteria</taxon>
        <taxon>Pseudomonadati</taxon>
        <taxon>Planctomycetota</taxon>
        <taxon>Planctomycetia</taxon>
        <taxon>Pirellulales</taxon>
        <taxon>Pirellulaceae</taxon>
        <taxon>Rubripirellula</taxon>
    </lineage>
</organism>
<gene>
    <name evidence="2" type="ORF">LF1_56470</name>
</gene>
<feature type="transmembrane region" description="Helical" evidence="1">
    <location>
        <begin position="128"/>
        <end position="148"/>
    </location>
</feature>
<comment type="caution">
    <text evidence="2">The sequence shown here is derived from an EMBL/GenBank/DDBJ whole genome shotgun (WGS) entry which is preliminary data.</text>
</comment>
<keyword evidence="3" id="KW-1185">Reference proteome</keyword>
<proteinExistence type="predicted"/>
<name>A0A5B1CAS8_9BACT</name>
<protein>
    <submittedName>
        <fullName evidence="2">Uncharacterized protein</fullName>
    </submittedName>
</protein>
<accession>A0A5B1CAS8</accession>
<dbReference type="Proteomes" id="UP000322699">
    <property type="component" value="Unassembled WGS sequence"/>
</dbReference>
<evidence type="ECO:0000313" key="3">
    <source>
        <dbReference type="Proteomes" id="UP000322699"/>
    </source>
</evidence>
<feature type="transmembrane region" description="Helical" evidence="1">
    <location>
        <begin position="94"/>
        <end position="116"/>
    </location>
</feature>
<dbReference type="EMBL" id="VRLW01000005">
    <property type="protein sequence ID" value="KAA1257085.1"/>
    <property type="molecule type" value="Genomic_DNA"/>
</dbReference>
<feature type="transmembrane region" description="Helical" evidence="1">
    <location>
        <begin position="160"/>
        <end position="181"/>
    </location>
</feature>
<dbReference type="AlphaFoldDB" id="A0A5B1CAS8"/>